<gene>
    <name evidence="2" type="ORF">CAPSK01_004650</name>
</gene>
<dbReference type="AlphaFoldDB" id="A0A084XUA3"/>
<dbReference type="STRING" id="1457154.CAPSK01_004650"/>
<feature type="region of interest" description="Disordered" evidence="1">
    <location>
        <begin position="1"/>
        <end position="38"/>
    </location>
</feature>
<dbReference type="GO" id="GO:0008233">
    <property type="term" value="F:peptidase activity"/>
    <property type="evidence" value="ECO:0007669"/>
    <property type="project" value="UniProtKB-KW"/>
</dbReference>
<protein>
    <submittedName>
        <fullName evidence="2">Putative protease</fullName>
    </submittedName>
</protein>
<evidence type="ECO:0000313" key="2">
    <source>
        <dbReference type="EMBL" id="KFB66047.1"/>
    </source>
</evidence>
<dbReference type="Proteomes" id="UP000019812">
    <property type="component" value="Unassembled WGS sequence"/>
</dbReference>
<accession>A0A084XUA3</accession>
<evidence type="ECO:0000256" key="1">
    <source>
        <dbReference type="SAM" id="MobiDB-lite"/>
    </source>
</evidence>
<dbReference type="GO" id="GO:0006508">
    <property type="term" value="P:proteolysis"/>
    <property type="evidence" value="ECO:0007669"/>
    <property type="project" value="UniProtKB-KW"/>
</dbReference>
<proteinExistence type="predicted"/>
<dbReference type="EMBL" id="JDSS02000052">
    <property type="protein sequence ID" value="KFB66047.1"/>
    <property type="molecule type" value="Genomic_DNA"/>
</dbReference>
<organism evidence="2 3">
    <name type="scientific">Candidatus Accumulibacter vicinus</name>
    <dbReference type="NCBI Taxonomy" id="2954382"/>
    <lineage>
        <taxon>Bacteria</taxon>
        <taxon>Pseudomonadati</taxon>
        <taxon>Pseudomonadota</taxon>
        <taxon>Betaproteobacteria</taxon>
        <taxon>Candidatus Accumulibacter</taxon>
    </lineage>
</organism>
<evidence type="ECO:0000313" key="3">
    <source>
        <dbReference type="Proteomes" id="UP000019812"/>
    </source>
</evidence>
<sequence length="290" mass="31468">MNKFQRHVLRAPEGNEDGSGGSTLTGGTGGAADWRGSLPEDLRAHPALTDIKDVGGLAKSFVHAQSMIGADKIVLPKADASPAEMADFYNKLGRPGAADGYKFSETTVEGAPKDEATQKWARDIFHKHGLTQKQADGLYQDYVAKVGGDMKSMQEARSAQREQALEQLRGEWKGNEFDVNVQLAQRAVKTFGSEDLVKYLNESGEGDNPMLIKLFANIGKQLGEDQAFGGRSSQSGFVAGPEAAKAEIGKLQTDTDFQKAYMNRDAPGHKEAVERMERLFKVAYPGKVES</sequence>
<reference evidence="2 3" key="1">
    <citation type="submission" date="2014-07" db="EMBL/GenBank/DDBJ databases">
        <title>Expanding our view of genomic diversity in Candidatus Accumulibacter clades.</title>
        <authorList>
            <person name="Skennerton C.T."/>
            <person name="Barr J.J."/>
            <person name="Slater F.R."/>
            <person name="Bond P.L."/>
            <person name="Tyson G.W."/>
        </authorList>
    </citation>
    <scope>NUCLEOTIDE SEQUENCE [LARGE SCALE GENOMIC DNA]</scope>
    <source>
        <strain evidence="3">SK-01</strain>
    </source>
</reference>
<name>A0A084XUA3_9PROT</name>
<keyword evidence="2" id="KW-0378">Hydrolase</keyword>
<keyword evidence="2" id="KW-0645">Protease</keyword>
<dbReference type="RefSeq" id="WP_034931126.1">
    <property type="nucleotide sequence ID" value="NZ_JDSS02000052.1"/>
</dbReference>
<comment type="caution">
    <text evidence="2">The sequence shown here is derived from an EMBL/GenBank/DDBJ whole genome shotgun (WGS) entry which is preliminary data.</text>
</comment>
<feature type="compositionally biased region" description="Gly residues" evidence="1">
    <location>
        <begin position="17"/>
        <end position="30"/>
    </location>
</feature>